<keyword evidence="2" id="KW-1185">Reference proteome</keyword>
<accession>A0ACB9BRP9</accession>
<dbReference type="Proteomes" id="UP001055811">
    <property type="component" value="Linkage Group LG06"/>
</dbReference>
<proteinExistence type="predicted"/>
<protein>
    <submittedName>
        <fullName evidence="1">Uncharacterized protein</fullName>
    </submittedName>
</protein>
<name>A0ACB9BRP9_CICIN</name>
<evidence type="ECO:0000313" key="1">
    <source>
        <dbReference type="EMBL" id="KAI3724714.1"/>
    </source>
</evidence>
<organism evidence="1 2">
    <name type="scientific">Cichorium intybus</name>
    <name type="common">Chicory</name>
    <dbReference type="NCBI Taxonomy" id="13427"/>
    <lineage>
        <taxon>Eukaryota</taxon>
        <taxon>Viridiplantae</taxon>
        <taxon>Streptophyta</taxon>
        <taxon>Embryophyta</taxon>
        <taxon>Tracheophyta</taxon>
        <taxon>Spermatophyta</taxon>
        <taxon>Magnoliopsida</taxon>
        <taxon>eudicotyledons</taxon>
        <taxon>Gunneridae</taxon>
        <taxon>Pentapetalae</taxon>
        <taxon>asterids</taxon>
        <taxon>campanulids</taxon>
        <taxon>Asterales</taxon>
        <taxon>Asteraceae</taxon>
        <taxon>Cichorioideae</taxon>
        <taxon>Cichorieae</taxon>
        <taxon>Cichoriinae</taxon>
        <taxon>Cichorium</taxon>
    </lineage>
</organism>
<reference evidence="2" key="1">
    <citation type="journal article" date="2022" name="Mol. Ecol. Resour.">
        <title>The genomes of chicory, endive, great burdock and yacon provide insights into Asteraceae palaeo-polyploidization history and plant inulin production.</title>
        <authorList>
            <person name="Fan W."/>
            <person name="Wang S."/>
            <person name="Wang H."/>
            <person name="Wang A."/>
            <person name="Jiang F."/>
            <person name="Liu H."/>
            <person name="Zhao H."/>
            <person name="Xu D."/>
            <person name="Zhang Y."/>
        </authorList>
    </citation>
    <scope>NUCLEOTIDE SEQUENCE [LARGE SCALE GENOMIC DNA]</scope>
    <source>
        <strain evidence="2">cv. Punajuju</strain>
    </source>
</reference>
<dbReference type="EMBL" id="CM042014">
    <property type="protein sequence ID" value="KAI3724714.1"/>
    <property type="molecule type" value="Genomic_DNA"/>
</dbReference>
<sequence length="68" mass="7750">MNVSIDGTRHWEESGRNIELVRKSKEINVISKAKAEITEVYSDLVDAGFSIHPKPVLNHLRLEGFQVF</sequence>
<reference evidence="1 2" key="2">
    <citation type="journal article" date="2022" name="Mol. Ecol. Resour.">
        <title>The genomes of chicory, endive, great burdock and yacon provide insights into Asteraceae paleo-polyploidization history and plant inulin production.</title>
        <authorList>
            <person name="Fan W."/>
            <person name="Wang S."/>
            <person name="Wang H."/>
            <person name="Wang A."/>
            <person name="Jiang F."/>
            <person name="Liu H."/>
            <person name="Zhao H."/>
            <person name="Xu D."/>
            <person name="Zhang Y."/>
        </authorList>
    </citation>
    <scope>NUCLEOTIDE SEQUENCE [LARGE SCALE GENOMIC DNA]</scope>
    <source>
        <strain evidence="2">cv. Punajuju</strain>
        <tissue evidence="1">Leaves</tissue>
    </source>
</reference>
<evidence type="ECO:0000313" key="2">
    <source>
        <dbReference type="Proteomes" id="UP001055811"/>
    </source>
</evidence>
<gene>
    <name evidence="1" type="ORF">L2E82_36501</name>
</gene>
<comment type="caution">
    <text evidence="1">The sequence shown here is derived from an EMBL/GenBank/DDBJ whole genome shotgun (WGS) entry which is preliminary data.</text>
</comment>